<comment type="caution">
    <text evidence="9">The sequence shown here is derived from an EMBL/GenBank/DDBJ whole genome shotgun (WGS) entry which is preliminary data.</text>
</comment>
<evidence type="ECO:0000313" key="9">
    <source>
        <dbReference type="EMBL" id="KRN03525.1"/>
    </source>
</evidence>
<feature type="transmembrane region" description="Helical" evidence="7">
    <location>
        <begin position="152"/>
        <end position="173"/>
    </location>
</feature>
<gene>
    <name evidence="9" type="ORF">FC86_GL000629</name>
</gene>
<keyword evidence="6 7" id="KW-0472">Membrane</keyword>
<proteinExistence type="inferred from homology"/>
<organism evidence="9 10">
    <name type="scientific">Holzapfeliella floricola DSM 23037 = JCM 16512</name>
    <dbReference type="NCBI Taxonomy" id="1423744"/>
    <lineage>
        <taxon>Bacteria</taxon>
        <taxon>Bacillati</taxon>
        <taxon>Bacillota</taxon>
        <taxon>Bacilli</taxon>
        <taxon>Lactobacillales</taxon>
        <taxon>Lactobacillaceae</taxon>
        <taxon>Holzapfeliella</taxon>
    </lineage>
</organism>
<evidence type="ECO:0000256" key="3">
    <source>
        <dbReference type="ARBA" id="ARBA00022475"/>
    </source>
</evidence>
<keyword evidence="10" id="KW-1185">Reference proteome</keyword>
<dbReference type="RefSeq" id="WP_056974848.1">
    <property type="nucleotide sequence ID" value="NZ_AYZL01000020.1"/>
</dbReference>
<protein>
    <submittedName>
        <fullName evidence="9">Competence protein</fullName>
    </submittedName>
</protein>
<feature type="domain" description="Type II secretion system protein GspF" evidence="8">
    <location>
        <begin position="18"/>
        <end position="132"/>
    </location>
</feature>
<accession>A0A0R2DP03</accession>
<reference evidence="9 10" key="1">
    <citation type="journal article" date="2015" name="Genome Announc.">
        <title>Expanding the biotechnology potential of lactobacilli through comparative genomics of 213 strains and associated genera.</title>
        <authorList>
            <person name="Sun Z."/>
            <person name="Harris H.M."/>
            <person name="McCann A."/>
            <person name="Guo C."/>
            <person name="Argimon S."/>
            <person name="Zhang W."/>
            <person name="Yang X."/>
            <person name="Jeffery I.B."/>
            <person name="Cooney J.C."/>
            <person name="Kagawa T.F."/>
            <person name="Liu W."/>
            <person name="Song Y."/>
            <person name="Salvetti E."/>
            <person name="Wrobel A."/>
            <person name="Rasinkangas P."/>
            <person name="Parkhill J."/>
            <person name="Rea M.C."/>
            <person name="O'Sullivan O."/>
            <person name="Ritari J."/>
            <person name="Douillard F.P."/>
            <person name="Paul Ross R."/>
            <person name="Yang R."/>
            <person name="Briner A.E."/>
            <person name="Felis G.E."/>
            <person name="de Vos W.M."/>
            <person name="Barrangou R."/>
            <person name="Klaenhammer T.R."/>
            <person name="Caufield P.W."/>
            <person name="Cui Y."/>
            <person name="Zhang H."/>
            <person name="O'Toole P.W."/>
        </authorList>
    </citation>
    <scope>NUCLEOTIDE SEQUENCE [LARGE SCALE GENOMIC DNA]</scope>
    <source>
        <strain evidence="9 10">DSM 23037</strain>
    </source>
</reference>
<dbReference type="Pfam" id="PF00482">
    <property type="entry name" value="T2SSF"/>
    <property type="match status" value="1"/>
</dbReference>
<feature type="transmembrane region" description="Helical" evidence="7">
    <location>
        <begin position="115"/>
        <end position="132"/>
    </location>
</feature>
<evidence type="ECO:0000259" key="8">
    <source>
        <dbReference type="Pfam" id="PF00482"/>
    </source>
</evidence>
<comment type="similarity">
    <text evidence="2">Belongs to the GSP F family.</text>
</comment>
<dbReference type="PANTHER" id="PTHR30012">
    <property type="entry name" value="GENERAL SECRETION PATHWAY PROTEIN"/>
    <property type="match status" value="1"/>
</dbReference>
<evidence type="ECO:0000313" key="10">
    <source>
        <dbReference type="Proteomes" id="UP000051378"/>
    </source>
</evidence>
<sequence>MKKLLSHTKKGDSQQLLFMKYLKMYLESHFSFSEAISFIGLLWPKQSLKWFTSVTLDLKSGKNIHESLLKAKFNKIISFQIQLALQQGTLVACLEQLITLTELQNKQIQKIKGQLSYPFVLFVLTFIGFFFIQQTLNSGFLESQTSLVEVFVGYFILMAVLFFVVVTVYLIYVKHHQNIKQLKFLMKWPVVGKIMQLYIHYTVTFNLTYLVANDYQISEICSFFINSQEDSVQSILATRLNNHLVKGLPLKSFVAREAFLPDRLIPIIESGKNRQVKSQQIKILNQIIYNELLWQLKRLTLKIQPICFILIGLFVLGLYLKILMPLYGTLRNL</sequence>
<keyword evidence="5 7" id="KW-1133">Transmembrane helix</keyword>
<evidence type="ECO:0000256" key="4">
    <source>
        <dbReference type="ARBA" id="ARBA00022692"/>
    </source>
</evidence>
<dbReference type="PATRIC" id="fig|1423744.4.peg.647"/>
<dbReference type="STRING" id="1423744.FC86_GL000629"/>
<dbReference type="Gene3D" id="1.20.81.30">
    <property type="entry name" value="Type II secretion system (T2SS), domain F"/>
    <property type="match status" value="1"/>
</dbReference>
<evidence type="ECO:0000256" key="6">
    <source>
        <dbReference type="ARBA" id="ARBA00023136"/>
    </source>
</evidence>
<evidence type="ECO:0000256" key="5">
    <source>
        <dbReference type="ARBA" id="ARBA00022989"/>
    </source>
</evidence>
<evidence type="ECO:0000256" key="1">
    <source>
        <dbReference type="ARBA" id="ARBA00004651"/>
    </source>
</evidence>
<dbReference type="InterPro" id="IPR018076">
    <property type="entry name" value="T2SS_GspF_dom"/>
</dbReference>
<evidence type="ECO:0000256" key="7">
    <source>
        <dbReference type="SAM" id="Phobius"/>
    </source>
</evidence>
<keyword evidence="3" id="KW-1003">Cell membrane</keyword>
<dbReference type="AlphaFoldDB" id="A0A0R2DP03"/>
<feature type="transmembrane region" description="Helical" evidence="7">
    <location>
        <begin position="306"/>
        <end position="327"/>
    </location>
</feature>
<comment type="subcellular location">
    <subcellularLocation>
        <location evidence="1">Cell membrane</location>
        <topology evidence="1">Multi-pass membrane protein</topology>
    </subcellularLocation>
</comment>
<dbReference type="InterPro" id="IPR003004">
    <property type="entry name" value="GspF/PilC"/>
</dbReference>
<dbReference type="Proteomes" id="UP000051378">
    <property type="component" value="Unassembled WGS sequence"/>
</dbReference>
<dbReference type="OrthoDB" id="2145980at2"/>
<dbReference type="EMBL" id="AYZL01000020">
    <property type="protein sequence ID" value="KRN03525.1"/>
    <property type="molecule type" value="Genomic_DNA"/>
</dbReference>
<dbReference type="InterPro" id="IPR042094">
    <property type="entry name" value="T2SS_GspF_sf"/>
</dbReference>
<name>A0A0R2DP03_9LACO</name>
<keyword evidence="4 7" id="KW-0812">Transmembrane</keyword>
<evidence type="ECO:0000256" key="2">
    <source>
        <dbReference type="ARBA" id="ARBA00005745"/>
    </source>
</evidence>
<dbReference type="GO" id="GO:0005886">
    <property type="term" value="C:plasma membrane"/>
    <property type="evidence" value="ECO:0007669"/>
    <property type="project" value="UniProtKB-SubCell"/>
</dbReference>
<dbReference type="PANTHER" id="PTHR30012:SF0">
    <property type="entry name" value="TYPE II SECRETION SYSTEM PROTEIN F-RELATED"/>
    <property type="match status" value="1"/>
</dbReference>